<dbReference type="EMBL" id="CP021067">
    <property type="protein sequence ID" value="AWG27595.1"/>
    <property type="molecule type" value="Genomic_DNA"/>
</dbReference>
<evidence type="ECO:0000313" key="3">
    <source>
        <dbReference type="Proteomes" id="UP000244809"/>
    </source>
</evidence>
<evidence type="ECO:0000256" key="1">
    <source>
        <dbReference type="SAM" id="Phobius"/>
    </source>
</evidence>
<protein>
    <submittedName>
        <fullName evidence="2">Uncharacterized protein</fullName>
    </submittedName>
</protein>
<gene>
    <name evidence="2" type="ORF">B9Z07_01100</name>
</gene>
<proteinExistence type="predicted"/>
<keyword evidence="1" id="KW-0812">Transmembrane</keyword>
<dbReference type="Proteomes" id="UP000244809">
    <property type="component" value="Chromosome 1"/>
</dbReference>
<reference evidence="2 3" key="1">
    <citation type="submission" date="2017-04" db="EMBL/GenBank/DDBJ databases">
        <title>Complete genome sequence of Burkholderia cenocepacia PC184 Midwest clone.</title>
        <authorList>
            <person name="Mulks M.H."/>
            <person name="Cooper V.S."/>
        </authorList>
    </citation>
    <scope>NUCLEOTIDE SEQUENCE [LARGE SCALE GENOMIC DNA]</scope>
    <source>
        <strain evidence="2 3">PC184 Mulks</strain>
    </source>
</reference>
<keyword evidence="1" id="KW-1133">Transmembrane helix</keyword>
<feature type="transmembrane region" description="Helical" evidence="1">
    <location>
        <begin position="210"/>
        <end position="241"/>
    </location>
</feature>
<feature type="transmembrane region" description="Helical" evidence="1">
    <location>
        <begin position="185"/>
        <end position="204"/>
    </location>
</feature>
<name>A0AAD0NAF8_9BURK</name>
<organism evidence="2 3">
    <name type="scientific">Burkholderia cenocepacia</name>
    <dbReference type="NCBI Taxonomy" id="95486"/>
    <lineage>
        <taxon>Bacteria</taxon>
        <taxon>Pseudomonadati</taxon>
        <taxon>Pseudomonadota</taxon>
        <taxon>Betaproteobacteria</taxon>
        <taxon>Burkholderiales</taxon>
        <taxon>Burkholderiaceae</taxon>
        <taxon>Burkholderia</taxon>
        <taxon>Burkholderia cepacia complex</taxon>
    </lineage>
</organism>
<sequence>MGVMHLHTEPAERGRHIQTGLGTRRRHQRVREHHQHDGYFARDCRPVRTGFSAAAARGLREMAIRTSPFHRGTEQRMTDRTMQIASGCVTSVSQTTISTKVWSNNLGWTTQSIEEIALQLDTFDAPLTVRTDSTRSLFIVAGDRLTVAYARSGDHAPLYGIRNVTDGSVYLVRTAQVAGARTDTFVTIGMLCVILCVTGILSAVQRSTDGMLGIAMAFGATAIGFFVLSAILRAVFGIVVWPEIRRLKQPGGRRDMNAARRALSLASAETRNIRFL</sequence>
<accession>A0AAD0NAF8</accession>
<evidence type="ECO:0000313" key="2">
    <source>
        <dbReference type="EMBL" id="AWG27595.1"/>
    </source>
</evidence>
<keyword evidence="1" id="KW-0472">Membrane</keyword>
<dbReference type="AlphaFoldDB" id="A0AAD0NAF8"/>